<dbReference type="PANTHER" id="PTHR34387">
    <property type="entry name" value="SLR1258 PROTEIN"/>
    <property type="match status" value="1"/>
</dbReference>
<name>A0AAF0C997_9GAMM</name>
<dbReference type="AlphaFoldDB" id="A0AAF0C997"/>
<reference evidence="2 3" key="2">
    <citation type="journal article" date="2022" name="Mar. Drugs">
        <title>Bioassay-Guided Fractionation Leads to the Detection of Cholic Acid Generated by the Rare Thalassomonas sp.</title>
        <authorList>
            <person name="Pheiffer F."/>
            <person name="Schneider Y.K."/>
            <person name="Hansen E.H."/>
            <person name="Andersen J.H."/>
            <person name="Isaksson J."/>
            <person name="Busche T."/>
            <person name="R C."/>
            <person name="Kalinowski J."/>
            <person name="Zyl L.V."/>
            <person name="Trindade M."/>
        </authorList>
    </citation>
    <scope>NUCLEOTIDE SEQUENCE [LARGE SCALE GENOMIC DNA]</scope>
    <source>
        <strain evidence="2 3">XOM25</strain>
    </source>
</reference>
<keyword evidence="3" id="KW-1185">Reference proteome</keyword>
<reference evidence="2 3" key="1">
    <citation type="journal article" date="2015" name="Genome Announc.">
        <title>Draft Genome Sequences of Marine Isolates of Thalassomonas viridans and Thalassomonas actiniarum.</title>
        <authorList>
            <person name="Olonade I."/>
            <person name="van Zyl L.J."/>
            <person name="Trindade M."/>
        </authorList>
    </citation>
    <scope>NUCLEOTIDE SEQUENCE [LARGE SCALE GENOMIC DNA]</scope>
    <source>
        <strain evidence="2 3">XOM25</strain>
    </source>
</reference>
<dbReference type="Gene3D" id="3.30.70.2970">
    <property type="entry name" value="Protein of unknown function (DUF541), domain 2"/>
    <property type="match status" value="1"/>
</dbReference>
<proteinExistence type="predicted"/>
<organism evidence="2 3">
    <name type="scientific">Thalassomonas viridans</name>
    <dbReference type="NCBI Taxonomy" id="137584"/>
    <lineage>
        <taxon>Bacteria</taxon>
        <taxon>Pseudomonadati</taxon>
        <taxon>Pseudomonadota</taxon>
        <taxon>Gammaproteobacteria</taxon>
        <taxon>Alteromonadales</taxon>
        <taxon>Colwelliaceae</taxon>
        <taxon>Thalassomonas</taxon>
    </lineage>
</organism>
<dbReference type="Pfam" id="PF04402">
    <property type="entry name" value="SIMPL"/>
    <property type="match status" value="1"/>
</dbReference>
<evidence type="ECO:0000313" key="3">
    <source>
        <dbReference type="Proteomes" id="UP000032352"/>
    </source>
</evidence>
<dbReference type="PANTHER" id="PTHR34387:SF1">
    <property type="entry name" value="PERIPLASMIC IMMUNOGENIC PROTEIN"/>
    <property type="match status" value="1"/>
</dbReference>
<evidence type="ECO:0000313" key="2">
    <source>
        <dbReference type="EMBL" id="WDE05251.1"/>
    </source>
</evidence>
<feature type="signal peptide" evidence="1">
    <location>
        <begin position="1"/>
        <end position="18"/>
    </location>
</feature>
<dbReference type="InterPro" id="IPR007497">
    <property type="entry name" value="SIMPL/DUF541"/>
</dbReference>
<dbReference type="GO" id="GO:0006974">
    <property type="term" value="P:DNA damage response"/>
    <property type="evidence" value="ECO:0007669"/>
    <property type="project" value="TreeGrafter"/>
</dbReference>
<dbReference type="EMBL" id="CP059733">
    <property type="protein sequence ID" value="WDE05251.1"/>
    <property type="molecule type" value="Genomic_DNA"/>
</dbReference>
<feature type="chain" id="PRO_5042222780" evidence="1">
    <location>
        <begin position="19"/>
        <end position="234"/>
    </location>
</feature>
<gene>
    <name evidence="2" type="ORF">SG34_028845</name>
</gene>
<sequence>MRKLVWLCLVFFSFSSLATAIPDAPHVYVKGQGKISVLPDLAEISFSVIRRHSDLIQAKKAADTLSANIIKIAEEYEIAKEDISASELFIQQEMQYDRESGRQVISGFKVSRNIQFYLKNINVYSRLMQSLVNAGITQINGIQMMASNAEDLKKQAQKLAIADARAAAQELADGFDVKVARLYRAAKEPIRGEQPYVAMESMMRDSAPANIVEGAFEPGSITIEQVVYAVYLIE</sequence>
<keyword evidence="1" id="KW-0732">Signal</keyword>
<dbReference type="KEGG" id="tvd:SG34_028845"/>
<accession>A0AAF0C997</accession>
<dbReference type="Gene3D" id="3.30.110.170">
    <property type="entry name" value="Protein of unknown function (DUF541), domain 1"/>
    <property type="match status" value="1"/>
</dbReference>
<dbReference type="InterPro" id="IPR052022">
    <property type="entry name" value="26kDa_periplasmic_antigen"/>
</dbReference>
<dbReference type="Proteomes" id="UP000032352">
    <property type="component" value="Chromosome"/>
</dbReference>
<dbReference type="RefSeq" id="WP_044839843.1">
    <property type="nucleotide sequence ID" value="NZ_CP059733.1"/>
</dbReference>
<evidence type="ECO:0000256" key="1">
    <source>
        <dbReference type="SAM" id="SignalP"/>
    </source>
</evidence>
<protein>
    <submittedName>
        <fullName evidence="2">SIMPL domain-containing protein</fullName>
    </submittedName>
</protein>